<evidence type="ECO:0000256" key="4">
    <source>
        <dbReference type="ARBA" id="ARBA00023125"/>
    </source>
</evidence>
<evidence type="ECO:0000256" key="3">
    <source>
        <dbReference type="ARBA" id="ARBA00023015"/>
    </source>
</evidence>
<organism evidence="7">
    <name type="scientific">mine drainage metagenome</name>
    <dbReference type="NCBI Taxonomy" id="410659"/>
    <lineage>
        <taxon>unclassified sequences</taxon>
        <taxon>metagenomes</taxon>
        <taxon>ecological metagenomes</taxon>
    </lineage>
</organism>
<comment type="caution">
    <text evidence="7">The sequence shown here is derived from an EMBL/GenBank/DDBJ whole genome shotgun (WGS) entry which is preliminary data.</text>
</comment>
<dbReference type="Pfam" id="PF00392">
    <property type="entry name" value="GntR"/>
    <property type="match status" value="1"/>
</dbReference>
<keyword evidence="3" id="KW-0805">Transcription regulation</keyword>
<dbReference type="Gene3D" id="3.90.1150.10">
    <property type="entry name" value="Aspartate Aminotransferase, domain 1"/>
    <property type="match status" value="1"/>
</dbReference>
<dbReference type="InterPro" id="IPR015424">
    <property type="entry name" value="PyrdxlP-dep_Trfase"/>
</dbReference>
<dbReference type="GO" id="GO:0047536">
    <property type="term" value="F:2-aminoadipate transaminase activity"/>
    <property type="evidence" value="ECO:0007669"/>
    <property type="project" value="UniProtKB-EC"/>
</dbReference>
<keyword evidence="7" id="KW-0808">Transferase</keyword>
<dbReference type="AlphaFoldDB" id="A0A1J5S289"/>
<dbReference type="Gene3D" id="3.40.640.10">
    <property type="entry name" value="Type I PLP-dependent aspartate aminotransferase-like (Major domain)"/>
    <property type="match status" value="1"/>
</dbReference>
<dbReference type="CDD" id="cd00609">
    <property type="entry name" value="AAT_like"/>
    <property type="match status" value="1"/>
</dbReference>
<dbReference type="Pfam" id="PF00155">
    <property type="entry name" value="Aminotran_1_2"/>
    <property type="match status" value="1"/>
</dbReference>
<keyword evidence="2" id="KW-0663">Pyridoxal phosphate</keyword>
<sequence length="464" mass="48813">MSIWLPDVTGRSGPLYRAIVEALADDVAAGRLPVGTRLPPHRDLAWRLHCTVGTIARAYAEAARRGLVDGQVGRGTYVVEPAAAPRHLHDYVAARAVEADGVVDMAINRPSGDLSSPAVADALRRLADRNDLGALLGYQLDGVLPRHRAALARWAALEGVTVRPEQIICTVGGQQAILVTLAALSRPGDVILAEELTYPGLKVAAGLLDRVVEGVAMDGQGLCPDALDQALRTTRARVVYCLPTNQNPTMVVMPLARRQEIIAVARRHGAVLVEDGIYAFLAESPPPSLWSLAPDCCVYLSSLSKAVAPALRVGFVAAPEALVNRINGNVSASTMMVPPLLGEVAAQMIENGAAEAAMRRQAAEARERMALARILLGEAACPAGPAFNLWLPLPPPWRADAFAAEAYRRGVVLAPAGSFATTRQVPEAVRVSISAPPSHAALRSGLKVVAELLAAGPDGGGLMV</sequence>
<keyword evidence="7" id="KW-0032">Aminotransferase</keyword>
<dbReference type="InterPro" id="IPR015422">
    <property type="entry name" value="PyrdxlP-dep_Trfase_small"/>
</dbReference>
<dbReference type="GO" id="GO:0003677">
    <property type="term" value="F:DNA binding"/>
    <property type="evidence" value="ECO:0007669"/>
    <property type="project" value="UniProtKB-KW"/>
</dbReference>
<reference evidence="7" key="1">
    <citation type="submission" date="2016-10" db="EMBL/GenBank/DDBJ databases">
        <title>Sequence of Gallionella enrichment culture.</title>
        <authorList>
            <person name="Poehlein A."/>
            <person name="Muehling M."/>
            <person name="Daniel R."/>
        </authorList>
    </citation>
    <scope>NUCLEOTIDE SEQUENCE</scope>
</reference>
<name>A0A1J5S289_9ZZZZ</name>
<dbReference type="InterPro" id="IPR036390">
    <property type="entry name" value="WH_DNA-bd_sf"/>
</dbReference>
<dbReference type="PANTHER" id="PTHR46577">
    <property type="entry name" value="HTH-TYPE TRANSCRIPTIONAL REGULATORY PROTEIN GABR"/>
    <property type="match status" value="1"/>
</dbReference>
<evidence type="ECO:0000313" key="7">
    <source>
        <dbReference type="EMBL" id="OIQ95883.1"/>
    </source>
</evidence>
<keyword evidence="4" id="KW-0238">DNA-binding</keyword>
<dbReference type="SUPFAM" id="SSF53383">
    <property type="entry name" value="PLP-dependent transferases"/>
    <property type="match status" value="1"/>
</dbReference>
<gene>
    <name evidence="7" type="primary">lysN_7</name>
    <name evidence="7" type="ORF">GALL_221290</name>
</gene>
<dbReference type="EC" id="2.6.1.39" evidence="7"/>
<evidence type="ECO:0000256" key="1">
    <source>
        <dbReference type="ARBA" id="ARBA00005384"/>
    </source>
</evidence>
<dbReference type="GO" id="GO:0003700">
    <property type="term" value="F:DNA-binding transcription factor activity"/>
    <property type="evidence" value="ECO:0007669"/>
    <property type="project" value="InterPro"/>
</dbReference>
<dbReference type="Gene3D" id="1.10.10.10">
    <property type="entry name" value="Winged helix-like DNA-binding domain superfamily/Winged helix DNA-binding domain"/>
    <property type="match status" value="1"/>
</dbReference>
<dbReference type="EMBL" id="MLJW01000158">
    <property type="protein sequence ID" value="OIQ95883.1"/>
    <property type="molecule type" value="Genomic_DNA"/>
</dbReference>
<dbReference type="InterPro" id="IPR036388">
    <property type="entry name" value="WH-like_DNA-bd_sf"/>
</dbReference>
<dbReference type="PROSITE" id="PS50949">
    <property type="entry name" value="HTH_GNTR"/>
    <property type="match status" value="1"/>
</dbReference>
<evidence type="ECO:0000259" key="6">
    <source>
        <dbReference type="PROSITE" id="PS50949"/>
    </source>
</evidence>
<dbReference type="InterPro" id="IPR004839">
    <property type="entry name" value="Aminotransferase_I/II_large"/>
</dbReference>
<proteinExistence type="inferred from homology"/>
<keyword evidence="5" id="KW-0804">Transcription</keyword>
<protein>
    <submittedName>
        <fullName evidence="7">2-aminoadipate transaminase</fullName>
        <ecNumber evidence="7">2.6.1.39</ecNumber>
    </submittedName>
</protein>
<evidence type="ECO:0000256" key="5">
    <source>
        <dbReference type="ARBA" id="ARBA00023163"/>
    </source>
</evidence>
<dbReference type="SMART" id="SM00345">
    <property type="entry name" value="HTH_GNTR"/>
    <property type="match status" value="1"/>
</dbReference>
<feature type="domain" description="HTH gntR-type" evidence="6">
    <location>
        <begin position="13"/>
        <end position="81"/>
    </location>
</feature>
<dbReference type="SUPFAM" id="SSF46785">
    <property type="entry name" value="Winged helix' DNA-binding domain"/>
    <property type="match status" value="1"/>
</dbReference>
<dbReference type="PANTHER" id="PTHR46577:SF1">
    <property type="entry name" value="HTH-TYPE TRANSCRIPTIONAL REGULATORY PROTEIN GABR"/>
    <property type="match status" value="1"/>
</dbReference>
<dbReference type="GO" id="GO:0030170">
    <property type="term" value="F:pyridoxal phosphate binding"/>
    <property type="evidence" value="ECO:0007669"/>
    <property type="project" value="InterPro"/>
</dbReference>
<dbReference type="InterPro" id="IPR000524">
    <property type="entry name" value="Tscrpt_reg_HTH_GntR"/>
</dbReference>
<dbReference type="InterPro" id="IPR015421">
    <property type="entry name" value="PyrdxlP-dep_Trfase_major"/>
</dbReference>
<accession>A0A1J5S289</accession>
<evidence type="ECO:0000256" key="2">
    <source>
        <dbReference type="ARBA" id="ARBA00022898"/>
    </source>
</evidence>
<dbReference type="InterPro" id="IPR051446">
    <property type="entry name" value="HTH_trans_reg/aminotransferase"/>
</dbReference>
<comment type="similarity">
    <text evidence="1">In the C-terminal section; belongs to the class-I pyridoxal-phosphate-dependent aminotransferase family.</text>
</comment>